<dbReference type="PATRIC" id="fig|413882.6.peg.289"/>
<dbReference type="PROSITE" id="PS51257">
    <property type="entry name" value="PROKAR_LIPOPROTEIN"/>
    <property type="match status" value="1"/>
</dbReference>
<reference evidence="7 8" key="1">
    <citation type="submission" date="2015-05" db="EMBL/GenBank/DDBJ databases">
        <authorList>
            <person name="Tang B."/>
            <person name="Yu Y."/>
        </authorList>
    </citation>
    <scope>NUCLEOTIDE SEQUENCE [LARGE SCALE GENOMIC DNA]</scope>
    <source>
        <strain evidence="7 8">DSM 7029</strain>
    </source>
</reference>
<dbReference type="OrthoDB" id="5298094at2"/>
<dbReference type="GO" id="GO:0015920">
    <property type="term" value="P:lipopolysaccharide transport"/>
    <property type="evidence" value="ECO:0007669"/>
    <property type="project" value="TreeGrafter"/>
</dbReference>
<sequence>MAARLSRRLWLSAVAAPLLLSACGFQLRGAPSFAFRSIQLGFSPRSELGIEVRRQLVAAPDMRVVEASKDAEVVLEVFEDSSDRYVTGKTSTGQVREIAVRARLRFRLRTPDGRELIPETLIQPNLVLSYNESAALAKESEEAEVLREMRQDITQQLMRRLAAAKL</sequence>
<dbReference type="RefSeq" id="WP_053013233.1">
    <property type="nucleotide sequence ID" value="NZ_CP011371.1"/>
</dbReference>
<gene>
    <name evidence="6 7" type="primary">lptE</name>
    <name evidence="7" type="ORF">AAW51_0280</name>
</gene>
<dbReference type="Proteomes" id="UP000035352">
    <property type="component" value="Chromosome"/>
</dbReference>
<evidence type="ECO:0000256" key="1">
    <source>
        <dbReference type="ARBA" id="ARBA00022729"/>
    </source>
</evidence>
<evidence type="ECO:0000313" key="8">
    <source>
        <dbReference type="Proteomes" id="UP000035352"/>
    </source>
</evidence>
<keyword evidence="2 6" id="KW-0472">Membrane</keyword>
<evidence type="ECO:0000256" key="3">
    <source>
        <dbReference type="ARBA" id="ARBA00023139"/>
    </source>
</evidence>
<evidence type="ECO:0000256" key="6">
    <source>
        <dbReference type="HAMAP-Rule" id="MF_01186"/>
    </source>
</evidence>
<comment type="subcellular location">
    <subcellularLocation>
        <location evidence="6">Cell outer membrane</location>
        <topology evidence="6">Lipid-anchor</topology>
    </subcellularLocation>
</comment>
<dbReference type="GO" id="GO:0009279">
    <property type="term" value="C:cell outer membrane"/>
    <property type="evidence" value="ECO:0007669"/>
    <property type="project" value="UniProtKB-SubCell"/>
</dbReference>
<comment type="subunit">
    <text evidence="6">Component of the lipopolysaccharide transport and assembly complex. Interacts with LptD.</text>
</comment>
<keyword evidence="3 6" id="KW-0564">Palmitate</keyword>
<keyword evidence="1 6" id="KW-0732">Signal</keyword>
<dbReference type="Pfam" id="PF04390">
    <property type="entry name" value="LptE"/>
    <property type="match status" value="1"/>
</dbReference>
<protein>
    <recommendedName>
        <fullName evidence="6">LPS-assembly lipoprotein LptE</fullName>
    </recommendedName>
</protein>
<dbReference type="KEGG" id="pbh:AAW51_0280"/>
<dbReference type="GO" id="GO:0001530">
    <property type="term" value="F:lipopolysaccharide binding"/>
    <property type="evidence" value="ECO:0007669"/>
    <property type="project" value="TreeGrafter"/>
</dbReference>
<dbReference type="InterPro" id="IPR007485">
    <property type="entry name" value="LPS_assembly_LptE"/>
</dbReference>
<organism evidence="7 8">
    <name type="scientific">Caldimonas brevitalea</name>
    <dbReference type="NCBI Taxonomy" id="413882"/>
    <lineage>
        <taxon>Bacteria</taxon>
        <taxon>Pseudomonadati</taxon>
        <taxon>Pseudomonadota</taxon>
        <taxon>Betaproteobacteria</taxon>
        <taxon>Burkholderiales</taxon>
        <taxon>Sphaerotilaceae</taxon>
        <taxon>Caldimonas</taxon>
    </lineage>
</organism>
<dbReference type="HAMAP" id="MF_01186">
    <property type="entry name" value="LPS_assembly_LptE"/>
    <property type="match status" value="1"/>
</dbReference>
<dbReference type="PANTHER" id="PTHR38098">
    <property type="entry name" value="LPS-ASSEMBLY LIPOPROTEIN LPTE"/>
    <property type="match status" value="1"/>
</dbReference>
<keyword evidence="5 6" id="KW-0449">Lipoprotein</keyword>
<comment type="function">
    <text evidence="6">Together with LptD, is involved in the assembly of lipopolysaccharide (LPS) at the surface of the outer membrane. Required for the proper assembly of LptD. Binds LPS and may serve as the LPS recognition site at the outer membrane.</text>
</comment>
<dbReference type="Gene3D" id="3.30.160.150">
    <property type="entry name" value="Lipoprotein like domain"/>
    <property type="match status" value="1"/>
</dbReference>
<evidence type="ECO:0000256" key="4">
    <source>
        <dbReference type="ARBA" id="ARBA00023237"/>
    </source>
</evidence>
<evidence type="ECO:0000313" key="7">
    <source>
        <dbReference type="EMBL" id="AKJ26971.1"/>
    </source>
</evidence>
<proteinExistence type="inferred from homology"/>
<dbReference type="PANTHER" id="PTHR38098:SF1">
    <property type="entry name" value="LPS-ASSEMBLY LIPOPROTEIN LPTE"/>
    <property type="match status" value="1"/>
</dbReference>
<accession>A0A0G3BHZ0</accession>
<dbReference type="AlphaFoldDB" id="A0A0G3BHZ0"/>
<dbReference type="EMBL" id="CP011371">
    <property type="protein sequence ID" value="AKJ26971.1"/>
    <property type="molecule type" value="Genomic_DNA"/>
</dbReference>
<dbReference type="GO" id="GO:0043165">
    <property type="term" value="P:Gram-negative-bacterium-type cell outer membrane assembly"/>
    <property type="evidence" value="ECO:0007669"/>
    <property type="project" value="UniProtKB-UniRule"/>
</dbReference>
<keyword evidence="4 6" id="KW-0998">Cell outer membrane</keyword>
<evidence type="ECO:0000256" key="5">
    <source>
        <dbReference type="ARBA" id="ARBA00023288"/>
    </source>
</evidence>
<dbReference type="STRING" id="413882.AAW51_0280"/>
<comment type="similarity">
    <text evidence="6">Belongs to the LptE lipoprotein family.</text>
</comment>
<dbReference type="GO" id="GO:1990351">
    <property type="term" value="C:transporter complex"/>
    <property type="evidence" value="ECO:0007669"/>
    <property type="project" value="TreeGrafter"/>
</dbReference>
<evidence type="ECO:0000256" key="2">
    <source>
        <dbReference type="ARBA" id="ARBA00023136"/>
    </source>
</evidence>
<name>A0A0G3BHZ0_9BURK</name>
<keyword evidence="8" id="KW-1185">Reference proteome</keyword>